<dbReference type="Bgee" id="ENSXETG00000004534">
    <property type="expression patterns" value="Expressed in testis and 16 other cell types or tissues"/>
</dbReference>
<keyword evidence="4" id="KW-0001">2Fe-2S</keyword>
<evidence type="ECO:0000256" key="13">
    <source>
        <dbReference type="ARBA" id="ARBA00023284"/>
    </source>
</evidence>
<keyword evidence="11" id="KW-1015">Disulfide bond</keyword>
<dbReference type="InterPro" id="IPR002109">
    <property type="entry name" value="Glutaredoxin"/>
</dbReference>
<name>A0A803JIM3_XENTR</name>
<dbReference type="AlphaFoldDB" id="A0A803JIM3"/>
<proteinExistence type="inferred from homology"/>
<keyword evidence="3" id="KW-0813">Transport</keyword>
<feature type="domain" description="Glutaredoxin" evidence="17">
    <location>
        <begin position="81"/>
        <end position="143"/>
    </location>
</feature>
<dbReference type="Pfam" id="PF00462">
    <property type="entry name" value="Glutaredoxin"/>
    <property type="match status" value="1"/>
</dbReference>
<evidence type="ECO:0000256" key="15">
    <source>
        <dbReference type="ARBA" id="ARBA00038558"/>
    </source>
</evidence>
<keyword evidence="8" id="KW-0408">Iron</keyword>
<keyword evidence="7" id="KW-0249">Electron transport</keyword>
<dbReference type="GO" id="GO:0005739">
    <property type="term" value="C:mitochondrion"/>
    <property type="evidence" value="ECO:0007669"/>
    <property type="project" value="UniProtKB-SubCell"/>
</dbReference>
<dbReference type="PANTHER" id="PTHR46679">
    <property type="match status" value="1"/>
</dbReference>
<dbReference type="FunCoup" id="A0A803JIM3">
    <property type="interactions" value="1761"/>
</dbReference>
<evidence type="ECO:0000256" key="8">
    <source>
        <dbReference type="ARBA" id="ARBA00023004"/>
    </source>
</evidence>
<keyword evidence="9" id="KW-0411">Iron-sulfur</keyword>
<keyword evidence="6" id="KW-0809">Transit peptide</keyword>
<dbReference type="PRINTS" id="PR00160">
    <property type="entry name" value="GLUTAREDOXIN"/>
</dbReference>
<evidence type="ECO:0000256" key="11">
    <source>
        <dbReference type="ARBA" id="ARBA00023157"/>
    </source>
</evidence>
<keyword evidence="5" id="KW-0479">Metal-binding</keyword>
<evidence type="ECO:0000256" key="9">
    <source>
        <dbReference type="ARBA" id="ARBA00023014"/>
    </source>
</evidence>
<accession>A0A803JIM3</accession>
<reference evidence="18" key="2">
    <citation type="submission" date="2021-03" db="UniProtKB">
        <authorList>
            <consortium name="Ensembl"/>
        </authorList>
    </citation>
    <scope>IDENTIFICATION</scope>
</reference>
<gene>
    <name evidence="18" type="primary">glrx2</name>
</gene>
<dbReference type="GO" id="GO:0046872">
    <property type="term" value="F:metal ion binding"/>
    <property type="evidence" value="ECO:0007669"/>
    <property type="project" value="UniProtKB-KW"/>
</dbReference>
<dbReference type="Ensembl" id="ENSXETT00000110869">
    <property type="protein sequence ID" value="ENSXETP00000107768"/>
    <property type="gene ID" value="ENSXETG00000004534"/>
</dbReference>
<dbReference type="NCBIfam" id="TIGR02180">
    <property type="entry name" value="GRX_euk"/>
    <property type="match status" value="1"/>
</dbReference>
<evidence type="ECO:0000256" key="7">
    <source>
        <dbReference type="ARBA" id="ARBA00022982"/>
    </source>
</evidence>
<dbReference type="FunFam" id="3.40.30.10:FF:000026">
    <property type="entry name" value="Glutaredoxin 2"/>
    <property type="match status" value="1"/>
</dbReference>
<dbReference type="CDD" id="cd03419">
    <property type="entry name" value="GRX_GRXh_1_2_like"/>
    <property type="match status" value="1"/>
</dbReference>
<evidence type="ECO:0000256" key="6">
    <source>
        <dbReference type="ARBA" id="ARBA00022946"/>
    </source>
</evidence>
<dbReference type="InParanoid" id="A0A803JIM3"/>
<evidence type="ECO:0000256" key="4">
    <source>
        <dbReference type="ARBA" id="ARBA00022714"/>
    </source>
</evidence>
<comment type="subcellular location">
    <subcellularLocation>
        <location evidence="1">Mitochondrion</location>
    </subcellularLocation>
</comment>
<comment type="function">
    <text evidence="14">Glutathione-dependent oxidoreductase that facilitates the maintenance of mitochondrial redox homeostasis upon induction of apoptosis by oxidative stress. Involved in response to hydrogen peroxide and regulation of apoptosis caused by oxidative stress. Acts as a very efficient catalyst of monothiol reactions because of its high affinity for protein glutathione-mixed disulfides. Can receive electrons not only from glutathione (GSH), but also from thioredoxin reductase supporting both monothiol and dithiol reactions. Efficiently catalyzes both glutathionylation and deglutathionylation of mitochondrial complex I, which in turn regulates the superoxide production by the complex. Overexpression decreases the susceptibility to apoptosis and prevents loss of cardiolipin and cytochrome c release.</text>
</comment>
<evidence type="ECO:0000256" key="10">
    <source>
        <dbReference type="ARBA" id="ARBA00023128"/>
    </source>
</evidence>
<sequence>MWHVLSRSVPLLQAAKGGRSSLVLLDQRKQNYLKLNEATFCHLLNKFSTLLATKMGISSTKEVSETEATDIIKNTIAENCVVIFSKTTCPYCVMAKEAFKNIDVQYTAVELDELENGRQMQVALQQLSGIRTVPQVYVNGKCIGGGTDTRNLEREGKLLKLVQECNLSAAT</sequence>
<evidence type="ECO:0000256" key="14">
    <source>
        <dbReference type="ARBA" id="ARBA00037470"/>
    </source>
</evidence>
<keyword evidence="10" id="KW-0496">Mitochondrion</keyword>
<evidence type="ECO:0000256" key="12">
    <source>
        <dbReference type="ARBA" id="ARBA00023206"/>
    </source>
</evidence>
<dbReference type="SUPFAM" id="SSF52833">
    <property type="entry name" value="Thioredoxin-like"/>
    <property type="match status" value="1"/>
</dbReference>
<keyword evidence="13" id="KW-0676">Redox-active center</keyword>
<evidence type="ECO:0000256" key="3">
    <source>
        <dbReference type="ARBA" id="ARBA00022448"/>
    </source>
</evidence>
<dbReference type="Xenbase" id="XB-GENE-963812">
    <property type="gene designation" value="glrx2"/>
</dbReference>
<dbReference type="PANTHER" id="PTHR46679:SF1">
    <property type="entry name" value="GLUTAREDOXIN-2, MITOCHONDRIAL"/>
    <property type="match status" value="1"/>
</dbReference>
<comment type="similarity">
    <text evidence="2">Belongs to the glutaredoxin family.</text>
</comment>
<reference evidence="18" key="1">
    <citation type="journal article" date="2010" name="Science">
        <title>The genome of the Western clawed frog Xenopus tropicalis.</title>
        <authorList>
            <person name="Hellsten U."/>
            <person name="Harland R.M."/>
            <person name="Gilchrist M.J."/>
            <person name="Hendrix D."/>
            <person name="Jurka J."/>
            <person name="Kapitonov V."/>
            <person name="Ovcharenko I."/>
            <person name="Putnam N.H."/>
            <person name="Shu S."/>
            <person name="Taher L."/>
            <person name="Blitz I.L."/>
            <person name="Blumberg B."/>
            <person name="Dichmann D.S."/>
            <person name="Dubchak I."/>
            <person name="Amaya E."/>
            <person name="Detter J.C."/>
            <person name="Fletcher R."/>
            <person name="Gerhard D.S."/>
            <person name="Goodstein D."/>
            <person name="Graves T."/>
            <person name="Grigoriev I.V."/>
            <person name="Grimwood J."/>
            <person name="Kawashima T."/>
            <person name="Lindquist E."/>
            <person name="Lucas S.M."/>
            <person name="Mead P.E."/>
            <person name="Mitros T."/>
            <person name="Ogino H."/>
            <person name="Ohta Y."/>
            <person name="Poliakov A.V."/>
            <person name="Pollet N."/>
            <person name="Robert J."/>
            <person name="Salamov A."/>
            <person name="Sater A.K."/>
            <person name="Schmutz J."/>
            <person name="Terry A."/>
            <person name="Vize P.D."/>
            <person name="Warren W.C."/>
            <person name="Wells D."/>
            <person name="Wills A."/>
            <person name="Wilson R.K."/>
            <person name="Zimmerman L.B."/>
            <person name="Zorn A.M."/>
            <person name="Grainger R."/>
            <person name="Grammer T."/>
            <person name="Khokha M.K."/>
            <person name="Richardson P.M."/>
            <person name="Rokhsar D.S."/>
        </authorList>
    </citation>
    <scope>NUCLEOTIDE SEQUENCE [LARGE SCALE GENOMIC DNA]</scope>
    <source>
        <strain evidence="18">Nigerian</strain>
    </source>
</reference>
<keyword evidence="12" id="KW-0318">Glutathionylation</keyword>
<evidence type="ECO:0000256" key="5">
    <source>
        <dbReference type="ARBA" id="ARBA00022723"/>
    </source>
</evidence>
<evidence type="ECO:0000256" key="1">
    <source>
        <dbReference type="ARBA" id="ARBA00004173"/>
    </source>
</evidence>
<dbReference type="InterPro" id="IPR011899">
    <property type="entry name" value="Glutaredoxin_euk/vir"/>
</dbReference>
<dbReference type="InterPro" id="IPR036249">
    <property type="entry name" value="Thioredoxin-like_sf"/>
</dbReference>
<evidence type="ECO:0000256" key="2">
    <source>
        <dbReference type="ARBA" id="ARBA00007787"/>
    </source>
</evidence>
<dbReference type="Gene3D" id="3.40.30.10">
    <property type="entry name" value="Glutaredoxin"/>
    <property type="match status" value="1"/>
</dbReference>
<dbReference type="GeneTree" id="ENSGT00940000162420"/>
<evidence type="ECO:0000256" key="16">
    <source>
        <dbReference type="ARBA" id="ARBA00039819"/>
    </source>
</evidence>
<dbReference type="InterPro" id="IPR014025">
    <property type="entry name" value="Glutaredoxin_subgr"/>
</dbReference>
<dbReference type="GO" id="GO:0051537">
    <property type="term" value="F:2 iron, 2 sulfur cluster binding"/>
    <property type="evidence" value="ECO:0007669"/>
    <property type="project" value="UniProtKB-KW"/>
</dbReference>
<protein>
    <recommendedName>
        <fullName evidence="16">Glutaredoxin-2, mitochondrial</fullName>
    </recommendedName>
</protein>
<dbReference type="PROSITE" id="PS51354">
    <property type="entry name" value="GLUTAREDOXIN_2"/>
    <property type="match status" value="1"/>
</dbReference>
<comment type="subunit">
    <text evidence="15">Monomer; active form. Homodimer; inactive form. The homodimer is probably linked by 1 2Fe-2S cluster.</text>
</comment>
<evidence type="ECO:0000259" key="17">
    <source>
        <dbReference type="Pfam" id="PF00462"/>
    </source>
</evidence>
<organism evidence="18">
    <name type="scientific">Xenopus tropicalis</name>
    <name type="common">Western clawed frog</name>
    <name type="synonym">Silurana tropicalis</name>
    <dbReference type="NCBI Taxonomy" id="8364"/>
    <lineage>
        <taxon>Eukaryota</taxon>
        <taxon>Metazoa</taxon>
        <taxon>Chordata</taxon>
        <taxon>Craniata</taxon>
        <taxon>Vertebrata</taxon>
        <taxon>Euteleostomi</taxon>
        <taxon>Amphibia</taxon>
        <taxon>Batrachia</taxon>
        <taxon>Anura</taxon>
        <taxon>Pipoidea</taxon>
        <taxon>Pipidae</taxon>
        <taxon>Xenopodinae</taxon>
        <taxon>Xenopus</taxon>
        <taxon>Silurana</taxon>
    </lineage>
</organism>
<evidence type="ECO:0000313" key="18">
    <source>
        <dbReference type="Ensembl" id="ENSXETP00000107768"/>
    </source>
</evidence>